<comment type="caution">
    <text evidence="2">The sequence shown here is derived from an EMBL/GenBank/DDBJ whole genome shotgun (WGS) entry which is preliminary data.</text>
</comment>
<gene>
    <name evidence="2" type="ORF">IC229_25520</name>
</gene>
<dbReference type="Proteomes" id="UP000598820">
    <property type="component" value="Unassembled WGS sequence"/>
</dbReference>
<evidence type="ECO:0000313" key="3">
    <source>
        <dbReference type="Proteomes" id="UP000598820"/>
    </source>
</evidence>
<dbReference type="GO" id="GO:0004519">
    <property type="term" value="F:endonuclease activity"/>
    <property type="evidence" value="ECO:0007669"/>
    <property type="project" value="UniProtKB-KW"/>
</dbReference>
<sequence>MDTTIRSSAQRKSRSAPQTVTEFEKWISRRKTDANYEFVRGRIIRKPPMKQEELFIARFLMRAFAKTQLYKQGAEMLSEGDAYVDTFRKRIPDLAVFTDEQIREAKNGKRFMPPLAIEILSDSESQNDVLDKVQDYFDAGVQLVWYIAPKQQKIFSYTSPDDIKVFKGQDVCSASPVAPDFSFTINDLFNA</sequence>
<keyword evidence="2" id="KW-0255">Endonuclease</keyword>
<keyword evidence="2" id="KW-0378">Hydrolase</keyword>
<dbReference type="CDD" id="cd06260">
    <property type="entry name" value="DUF820-like"/>
    <property type="match status" value="1"/>
</dbReference>
<proteinExistence type="predicted"/>
<organism evidence="2 3">
    <name type="scientific">Spirosoma profusum</name>
    <dbReference type="NCBI Taxonomy" id="2771354"/>
    <lineage>
        <taxon>Bacteria</taxon>
        <taxon>Pseudomonadati</taxon>
        <taxon>Bacteroidota</taxon>
        <taxon>Cytophagia</taxon>
        <taxon>Cytophagales</taxon>
        <taxon>Cytophagaceae</taxon>
        <taxon>Spirosoma</taxon>
    </lineage>
</organism>
<keyword evidence="2" id="KW-0540">Nuclease</keyword>
<dbReference type="Gene3D" id="3.90.1570.10">
    <property type="entry name" value="tt1808, chain A"/>
    <property type="match status" value="1"/>
</dbReference>
<dbReference type="InterPro" id="IPR012296">
    <property type="entry name" value="Nuclease_put_TT1808"/>
</dbReference>
<accession>A0A926Y512</accession>
<dbReference type="InterPro" id="IPR011335">
    <property type="entry name" value="Restrct_endonuc-II-like"/>
</dbReference>
<keyword evidence="3" id="KW-1185">Reference proteome</keyword>
<name>A0A926Y512_9BACT</name>
<dbReference type="Pfam" id="PF05685">
    <property type="entry name" value="Uma2"/>
    <property type="match status" value="1"/>
</dbReference>
<dbReference type="RefSeq" id="WP_190890282.1">
    <property type="nucleotide sequence ID" value="NZ_JACWZY010000027.1"/>
</dbReference>
<dbReference type="PANTHER" id="PTHR34107">
    <property type="entry name" value="SLL0198 PROTEIN-RELATED"/>
    <property type="match status" value="1"/>
</dbReference>
<dbReference type="PANTHER" id="PTHR34107:SF4">
    <property type="entry name" value="SLL1222 PROTEIN"/>
    <property type="match status" value="1"/>
</dbReference>
<dbReference type="InterPro" id="IPR008538">
    <property type="entry name" value="Uma2"/>
</dbReference>
<feature type="domain" description="Putative restriction endonuclease" evidence="1">
    <location>
        <begin position="21"/>
        <end position="185"/>
    </location>
</feature>
<dbReference type="SUPFAM" id="SSF52980">
    <property type="entry name" value="Restriction endonuclease-like"/>
    <property type="match status" value="1"/>
</dbReference>
<protein>
    <submittedName>
        <fullName evidence="2">Uma2 family endonuclease</fullName>
    </submittedName>
</protein>
<reference evidence="2" key="1">
    <citation type="submission" date="2020-09" db="EMBL/GenBank/DDBJ databases">
        <authorList>
            <person name="Kim M.K."/>
        </authorList>
    </citation>
    <scope>NUCLEOTIDE SEQUENCE</scope>
    <source>
        <strain evidence="2">BT702</strain>
    </source>
</reference>
<dbReference type="EMBL" id="JACWZY010000027">
    <property type="protein sequence ID" value="MBD2704030.1"/>
    <property type="molecule type" value="Genomic_DNA"/>
</dbReference>
<evidence type="ECO:0000259" key="1">
    <source>
        <dbReference type="Pfam" id="PF05685"/>
    </source>
</evidence>
<dbReference type="AlphaFoldDB" id="A0A926Y512"/>
<evidence type="ECO:0000313" key="2">
    <source>
        <dbReference type="EMBL" id="MBD2704030.1"/>
    </source>
</evidence>